<dbReference type="AlphaFoldDB" id="A0A1V9YM28"/>
<keyword evidence="2" id="KW-1185">Reference proteome</keyword>
<proteinExistence type="predicted"/>
<name>A0A1V9YM28_ACHHY</name>
<organism evidence="1 2">
    <name type="scientific">Achlya hypogyna</name>
    <name type="common">Oomycete</name>
    <name type="synonym">Protoachlya hypogyna</name>
    <dbReference type="NCBI Taxonomy" id="1202772"/>
    <lineage>
        <taxon>Eukaryota</taxon>
        <taxon>Sar</taxon>
        <taxon>Stramenopiles</taxon>
        <taxon>Oomycota</taxon>
        <taxon>Saprolegniomycetes</taxon>
        <taxon>Saprolegniales</taxon>
        <taxon>Achlyaceae</taxon>
        <taxon>Achlya</taxon>
    </lineage>
</organism>
<dbReference type="EMBL" id="JNBR01001485">
    <property type="protein sequence ID" value="OQR86754.1"/>
    <property type="molecule type" value="Genomic_DNA"/>
</dbReference>
<comment type="caution">
    <text evidence="1">The sequence shown here is derived from an EMBL/GenBank/DDBJ whole genome shotgun (WGS) entry which is preliminary data.</text>
</comment>
<protein>
    <submittedName>
        <fullName evidence="1">Uncharacterized protein</fullName>
    </submittedName>
</protein>
<evidence type="ECO:0000313" key="2">
    <source>
        <dbReference type="Proteomes" id="UP000243579"/>
    </source>
</evidence>
<dbReference type="Proteomes" id="UP000243579">
    <property type="component" value="Unassembled WGS sequence"/>
</dbReference>
<reference evidence="1 2" key="1">
    <citation type="journal article" date="2014" name="Genome Biol. Evol.">
        <title>The secreted proteins of Achlya hypogyna and Thraustotheca clavata identify the ancestral oomycete secretome and reveal gene acquisitions by horizontal gene transfer.</title>
        <authorList>
            <person name="Misner I."/>
            <person name="Blouin N."/>
            <person name="Leonard G."/>
            <person name="Richards T.A."/>
            <person name="Lane C.E."/>
        </authorList>
    </citation>
    <scope>NUCLEOTIDE SEQUENCE [LARGE SCALE GENOMIC DNA]</scope>
    <source>
        <strain evidence="1 2">ATCC 48635</strain>
    </source>
</reference>
<accession>A0A1V9YM28</accession>
<gene>
    <name evidence="1" type="ORF">ACHHYP_20450</name>
</gene>
<sequence length="58" mass="6603">MSTASCVPGVTSRFHVTYCSHDSMFETKYTRYQKAGKVKVLRYSRRLDGRSLTPSVVL</sequence>
<evidence type="ECO:0000313" key="1">
    <source>
        <dbReference type="EMBL" id="OQR86754.1"/>
    </source>
</evidence>